<protein>
    <recommendedName>
        <fullName evidence="5">No apical meristem-associated C-terminal domain-containing protein</fullName>
    </recommendedName>
</protein>
<gene>
    <name evidence="3" type="ORF">BAE44_0014167</name>
</gene>
<keyword evidence="2" id="KW-1133">Transmembrane helix</keyword>
<evidence type="ECO:0008006" key="5">
    <source>
        <dbReference type="Google" id="ProtNLM"/>
    </source>
</evidence>
<organism evidence="3 4">
    <name type="scientific">Dichanthelium oligosanthes</name>
    <dbReference type="NCBI Taxonomy" id="888268"/>
    <lineage>
        <taxon>Eukaryota</taxon>
        <taxon>Viridiplantae</taxon>
        <taxon>Streptophyta</taxon>
        <taxon>Embryophyta</taxon>
        <taxon>Tracheophyta</taxon>
        <taxon>Spermatophyta</taxon>
        <taxon>Magnoliopsida</taxon>
        <taxon>Liliopsida</taxon>
        <taxon>Poales</taxon>
        <taxon>Poaceae</taxon>
        <taxon>PACMAD clade</taxon>
        <taxon>Panicoideae</taxon>
        <taxon>Panicodae</taxon>
        <taxon>Paniceae</taxon>
        <taxon>Dichantheliinae</taxon>
        <taxon>Dichanthelium</taxon>
    </lineage>
</organism>
<dbReference type="PANTHER" id="PTHR45224">
    <property type="entry name" value="OS01G0527900 PROTEIN-RELATED"/>
    <property type="match status" value="1"/>
</dbReference>
<reference evidence="3 4" key="1">
    <citation type="submission" date="2016-09" db="EMBL/GenBank/DDBJ databases">
        <title>The draft genome of Dichanthelium oligosanthes: A C3 panicoid grass species.</title>
        <authorList>
            <person name="Studer A.J."/>
            <person name="Schnable J.C."/>
            <person name="Brutnell T.P."/>
        </authorList>
    </citation>
    <scope>NUCLEOTIDE SEQUENCE [LARGE SCALE GENOMIC DNA]</scope>
    <source>
        <strain evidence="4">cv. Kellogg 1175</strain>
        <tissue evidence="3">Leaf</tissue>
    </source>
</reference>
<keyword evidence="2" id="KW-0812">Transmembrane</keyword>
<dbReference type="PANTHER" id="PTHR45224:SF16">
    <property type="entry name" value="OS01G0527900 PROTEIN"/>
    <property type="match status" value="1"/>
</dbReference>
<dbReference type="AlphaFoldDB" id="A0A1E5VIB5"/>
<dbReference type="Proteomes" id="UP000095767">
    <property type="component" value="Unassembled WGS sequence"/>
</dbReference>
<sequence>LKELEPENRKFNVEEDVGKHFSLDDARDERPTGGKKAKEQQERKRKDQACIIDLEDELHKFVDAQNTANEGRKEMLDTQRSVSREKLEAQKYAYLAAKENKELAMLGTYRSLMNQDTIVMYEDVRFEHVLALRCFREKLFGKTKVTMHTSLCYNLVLCCNLIFYAYKSICIVIR</sequence>
<evidence type="ECO:0000256" key="2">
    <source>
        <dbReference type="SAM" id="Phobius"/>
    </source>
</evidence>
<dbReference type="EMBL" id="LWDX02038854">
    <property type="protein sequence ID" value="OEL24815.1"/>
    <property type="molecule type" value="Genomic_DNA"/>
</dbReference>
<feature type="region of interest" description="Disordered" evidence="1">
    <location>
        <begin position="1"/>
        <end position="46"/>
    </location>
</feature>
<feature type="transmembrane region" description="Helical" evidence="2">
    <location>
        <begin position="145"/>
        <end position="166"/>
    </location>
</feature>
<dbReference type="OrthoDB" id="672681at2759"/>
<evidence type="ECO:0000313" key="3">
    <source>
        <dbReference type="EMBL" id="OEL24815.1"/>
    </source>
</evidence>
<accession>A0A1E5VIB5</accession>
<keyword evidence="2" id="KW-0472">Membrane</keyword>
<proteinExistence type="predicted"/>
<comment type="caution">
    <text evidence="3">The sequence shown here is derived from an EMBL/GenBank/DDBJ whole genome shotgun (WGS) entry which is preliminary data.</text>
</comment>
<keyword evidence="4" id="KW-1185">Reference proteome</keyword>
<feature type="non-terminal residue" evidence="3">
    <location>
        <position position="1"/>
    </location>
</feature>
<name>A0A1E5VIB5_9POAL</name>
<evidence type="ECO:0000313" key="4">
    <source>
        <dbReference type="Proteomes" id="UP000095767"/>
    </source>
</evidence>
<evidence type="ECO:0000256" key="1">
    <source>
        <dbReference type="SAM" id="MobiDB-lite"/>
    </source>
</evidence>